<dbReference type="InterPro" id="IPR000550">
    <property type="entry name" value="Hppk"/>
</dbReference>
<evidence type="ECO:0000256" key="9">
    <source>
        <dbReference type="ARBA" id="ARBA00022777"/>
    </source>
</evidence>
<name>A0A0W8I242_9MICO</name>
<evidence type="ECO:0000256" key="13">
    <source>
        <dbReference type="RuleBase" id="RU362079"/>
    </source>
</evidence>
<comment type="similarity">
    <text evidence="6">In the N-terminal section; belongs to the DHNA family.</text>
</comment>
<dbReference type="EC" id="4.1.2.25" evidence="13"/>
<dbReference type="CDD" id="cd00534">
    <property type="entry name" value="DHNA_DHNTPE"/>
    <property type="match status" value="1"/>
</dbReference>
<keyword evidence="12 13" id="KW-0456">Lyase</keyword>
<comment type="catalytic activity">
    <reaction evidence="1">
        <text>6-hydroxymethyl-7,8-dihydropterin + ATP = (7,8-dihydropterin-6-yl)methyl diphosphate + AMP + H(+)</text>
        <dbReference type="Rhea" id="RHEA:11412"/>
        <dbReference type="ChEBI" id="CHEBI:15378"/>
        <dbReference type="ChEBI" id="CHEBI:30616"/>
        <dbReference type="ChEBI" id="CHEBI:44841"/>
        <dbReference type="ChEBI" id="CHEBI:72950"/>
        <dbReference type="ChEBI" id="CHEBI:456215"/>
        <dbReference type="EC" id="2.7.6.3"/>
    </reaction>
</comment>
<dbReference type="InterPro" id="IPR043133">
    <property type="entry name" value="GTP-CH-I_C/QueF"/>
</dbReference>
<evidence type="ECO:0000259" key="14">
    <source>
        <dbReference type="SMART" id="SM00905"/>
    </source>
</evidence>
<evidence type="ECO:0000256" key="2">
    <source>
        <dbReference type="ARBA" id="ARBA00001353"/>
    </source>
</evidence>
<dbReference type="GO" id="GO:0005524">
    <property type="term" value="F:ATP binding"/>
    <property type="evidence" value="ECO:0007669"/>
    <property type="project" value="UniProtKB-KW"/>
</dbReference>
<comment type="similarity">
    <text evidence="5 13">Belongs to the DHNA family.</text>
</comment>
<dbReference type="AlphaFoldDB" id="A0A0W8I242"/>
<comment type="catalytic activity">
    <reaction evidence="2 13">
        <text>7,8-dihydroneopterin = 6-hydroxymethyl-7,8-dihydropterin + glycolaldehyde</text>
        <dbReference type="Rhea" id="RHEA:10540"/>
        <dbReference type="ChEBI" id="CHEBI:17001"/>
        <dbReference type="ChEBI" id="CHEBI:17071"/>
        <dbReference type="ChEBI" id="CHEBI:44841"/>
        <dbReference type="EC" id="4.1.2.25"/>
    </reaction>
</comment>
<keyword evidence="8" id="KW-0547">Nucleotide-binding</keyword>
<evidence type="ECO:0000256" key="11">
    <source>
        <dbReference type="ARBA" id="ARBA00022909"/>
    </source>
</evidence>
<dbReference type="GO" id="GO:0016301">
    <property type="term" value="F:kinase activity"/>
    <property type="evidence" value="ECO:0007669"/>
    <property type="project" value="UniProtKB-KW"/>
</dbReference>
<dbReference type="UniPathway" id="UPA00077">
    <property type="reaction ID" value="UER00154"/>
</dbReference>
<dbReference type="GO" id="GO:0004150">
    <property type="term" value="F:dihydroneopterin aldolase activity"/>
    <property type="evidence" value="ECO:0007669"/>
    <property type="project" value="UniProtKB-UniRule"/>
</dbReference>
<dbReference type="CDD" id="cd00483">
    <property type="entry name" value="HPPK"/>
    <property type="match status" value="1"/>
</dbReference>
<comment type="pathway">
    <text evidence="3 13">Cofactor biosynthesis; tetrahydrofolate biosynthesis; 2-amino-4-hydroxy-6-hydroxymethyl-7,8-dihydropteridine diphosphate from 7,8-dihydroneopterin triphosphate: step 3/4.</text>
</comment>
<evidence type="ECO:0000313" key="16">
    <source>
        <dbReference type="Proteomes" id="UP000054837"/>
    </source>
</evidence>
<evidence type="ECO:0000256" key="10">
    <source>
        <dbReference type="ARBA" id="ARBA00022840"/>
    </source>
</evidence>
<keyword evidence="11 13" id="KW-0289">Folate biosynthesis</keyword>
<dbReference type="SUPFAM" id="SSF55620">
    <property type="entry name" value="Tetrahydrobiopterin biosynthesis enzymes-like"/>
    <property type="match status" value="1"/>
</dbReference>
<comment type="pathway">
    <text evidence="4">Cofactor biosynthesis; tetrahydrofolate biosynthesis; 2-amino-4-hydroxy-6-hydroxymethyl-7,8-dihydropteridine diphosphate from 7,8-dihydroneopterin triphosphate: step 4/4.</text>
</comment>
<dbReference type="Pfam" id="PF01288">
    <property type="entry name" value="HPPK"/>
    <property type="match status" value="1"/>
</dbReference>
<dbReference type="InterPro" id="IPR035907">
    <property type="entry name" value="Hppk_sf"/>
</dbReference>
<keyword evidence="7" id="KW-0808">Transferase</keyword>
<dbReference type="InterPro" id="IPR006157">
    <property type="entry name" value="FolB_dom"/>
</dbReference>
<evidence type="ECO:0000256" key="8">
    <source>
        <dbReference type="ARBA" id="ARBA00022741"/>
    </source>
</evidence>
<dbReference type="GO" id="GO:0003848">
    <property type="term" value="F:2-amino-4-hydroxy-6-hydroxymethyldihydropteridine diphosphokinase activity"/>
    <property type="evidence" value="ECO:0007669"/>
    <property type="project" value="UniProtKB-EC"/>
</dbReference>
<evidence type="ECO:0000256" key="7">
    <source>
        <dbReference type="ARBA" id="ARBA00022679"/>
    </source>
</evidence>
<proteinExistence type="inferred from homology"/>
<keyword evidence="9 15" id="KW-0418">Kinase</keyword>
<keyword evidence="16" id="KW-1185">Reference proteome</keyword>
<dbReference type="SUPFAM" id="SSF55083">
    <property type="entry name" value="6-hydroxymethyl-7,8-dihydropterin pyrophosphokinase, HPPK"/>
    <property type="match status" value="1"/>
</dbReference>
<feature type="domain" description="Dihydroneopterin aldolase/epimerase" evidence="14">
    <location>
        <begin position="6"/>
        <end position="118"/>
    </location>
</feature>
<keyword evidence="10" id="KW-0067">ATP-binding</keyword>
<comment type="function">
    <text evidence="13">Catalyzes the conversion of 7,8-dihydroneopterin to 6-hydroxymethyl-7,8-dihydropterin.</text>
</comment>
<dbReference type="InterPro" id="IPR006156">
    <property type="entry name" value="Dihydroneopterin_aldolase"/>
</dbReference>
<dbReference type="Gene3D" id="3.30.70.560">
    <property type="entry name" value="7,8-Dihydro-6-hydroxymethylpterin-pyrophosphokinase HPPK"/>
    <property type="match status" value="1"/>
</dbReference>
<dbReference type="PANTHER" id="PTHR43071:SF1">
    <property type="entry name" value="2-AMINO-4-HYDROXY-6-HYDROXYMETHYLDIHYDROPTERIDINE PYROPHOSPHOKINASE"/>
    <property type="match status" value="1"/>
</dbReference>
<dbReference type="OrthoDB" id="9808041at2"/>
<dbReference type="NCBIfam" id="TIGR01498">
    <property type="entry name" value="folK"/>
    <property type="match status" value="1"/>
</dbReference>
<organism evidence="15 16">
    <name type="scientific">Serinicoccus chungangensis</name>
    <dbReference type="NCBI Taxonomy" id="767452"/>
    <lineage>
        <taxon>Bacteria</taxon>
        <taxon>Bacillati</taxon>
        <taxon>Actinomycetota</taxon>
        <taxon>Actinomycetes</taxon>
        <taxon>Micrococcales</taxon>
        <taxon>Ornithinimicrobiaceae</taxon>
        <taxon>Serinicoccus</taxon>
    </lineage>
</organism>
<dbReference type="NCBIfam" id="TIGR00526">
    <property type="entry name" value="folB_dom"/>
    <property type="match status" value="1"/>
</dbReference>
<dbReference type="SMART" id="SM00905">
    <property type="entry name" value="FolB"/>
    <property type="match status" value="1"/>
</dbReference>
<evidence type="ECO:0000256" key="4">
    <source>
        <dbReference type="ARBA" id="ARBA00005051"/>
    </source>
</evidence>
<accession>A0A0W8I242</accession>
<dbReference type="GO" id="GO:0046656">
    <property type="term" value="P:folic acid biosynthetic process"/>
    <property type="evidence" value="ECO:0007669"/>
    <property type="project" value="UniProtKB-UniRule"/>
</dbReference>
<dbReference type="GO" id="GO:0046654">
    <property type="term" value="P:tetrahydrofolate biosynthetic process"/>
    <property type="evidence" value="ECO:0007669"/>
    <property type="project" value="UniProtKB-UniRule"/>
</dbReference>
<evidence type="ECO:0000256" key="6">
    <source>
        <dbReference type="ARBA" id="ARBA00009640"/>
    </source>
</evidence>
<dbReference type="Gene3D" id="3.30.1130.10">
    <property type="match status" value="1"/>
</dbReference>
<comment type="caution">
    <text evidence="15">The sequence shown here is derived from an EMBL/GenBank/DDBJ whole genome shotgun (WGS) entry which is preliminary data.</text>
</comment>
<evidence type="ECO:0000313" key="15">
    <source>
        <dbReference type="EMBL" id="KUG51808.1"/>
    </source>
</evidence>
<sequence length="299" mass="31853">MRGDLIRLTGVRARGHHGVFEHERRDGQDFVVDVTLEVDLAAAGASDDLARTVDYGAVAAQVVAVVEGEPRDLVETVAEEIAARVLVHPLVEAVEVTVHKPQAPVGVPFDDVAVVVRRRTDVPVVVALGANLPGPDGSEPAATVARAARRLRRLRGLHRVRVSRSFRTAPVGGAAVAGQPDYVNAVAVARTSLAPASLLAVLHRVEADLGRTRDVRWEARALDLDLVQYGDPAAGADVRSDDPDLTLPHPRARERAFVLVPWDDVDPTATLRVGDRAVAVRDLIPDLAGQAVTPVEEAG</sequence>
<dbReference type="FunFam" id="3.30.1130.10:FF:000003">
    <property type="entry name" value="7,8-dihydroneopterin aldolase"/>
    <property type="match status" value="1"/>
</dbReference>
<evidence type="ECO:0000256" key="1">
    <source>
        <dbReference type="ARBA" id="ARBA00000198"/>
    </source>
</evidence>
<evidence type="ECO:0000256" key="12">
    <source>
        <dbReference type="ARBA" id="ARBA00023239"/>
    </source>
</evidence>
<protein>
    <recommendedName>
        <fullName evidence="13">Bifunctional folate synthesis protein</fullName>
    </recommendedName>
    <domain>
        <recommendedName>
            <fullName evidence="13">Dihydroneopterin aldolase</fullName>
            <shortName evidence="13">DHNA</shortName>
            <ecNumber evidence="13">4.1.2.25</ecNumber>
        </recommendedName>
        <alternativeName>
            <fullName evidence="13">7,8-dihydroneopterin aldolase</fullName>
        </alternativeName>
    </domain>
    <domain>
        <recommendedName>
            <fullName evidence="13">2-amino-4-hydroxy-6-hydroxymethyldihydropteridine pyrophosphokinase</fullName>
            <ecNumber evidence="13">2.7.6.3</ecNumber>
        </recommendedName>
        <alternativeName>
            <fullName evidence="13">6-hydroxymethyl-7,8-dihydropterin pyrophosphokinase</fullName>
            <shortName evidence="13">PPPK</shortName>
        </alternativeName>
        <alternativeName>
            <fullName evidence="13">7,8-dihydro-6-hydroxymethylpterin pyrophosphokinase</fullName>
            <shortName evidence="13">HPPK</shortName>
        </alternativeName>
    </domain>
</protein>
<dbReference type="Proteomes" id="UP000054837">
    <property type="component" value="Unassembled WGS sequence"/>
</dbReference>
<evidence type="ECO:0000256" key="3">
    <source>
        <dbReference type="ARBA" id="ARBA00005013"/>
    </source>
</evidence>
<dbReference type="RefSeq" id="WP_058892104.1">
    <property type="nucleotide sequence ID" value="NZ_LQBL01000031.1"/>
</dbReference>
<dbReference type="NCBIfam" id="TIGR00525">
    <property type="entry name" value="folB"/>
    <property type="match status" value="1"/>
</dbReference>
<evidence type="ECO:0000256" key="5">
    <source>
        <dbReference type="ARBA" id="ARBA00005708"/>
    </source>
</evidence>
<dbReference type="Pfam" id="PF02152">
    <property type="entry name" value="FolB"/>
    <property type="match status" value="1"/>
</dbReference>
<reference evidence="15 16" key="1">
    <citation type="submission" date="2015-12" db="EMBL/GenBank/DDBJ databases">
        <title>Serinicoccus chungangenesis strain CD08_5 genome sequencing and assembly.</title>
        <authorList>
            <person name="Chander A.M."/>
            <person name="Kaur G."/>
            <person name="Nair G.R."/>
            <person name="Dhawan D.K."/>
            <person name="Kochhar R.K."/>
            <person name="Mayilraj S."/>
            <person name="Bhadada S.K."/>
        </authorList>
    </citation>
    <scope>NUCLEOTIDE SEQUENCE [LARGE SCALE GENOMIC DNA]</scope>
    <source>
        <strain evidence="15 16">CD08_5</strain>
    </source>
</reference>
<dbReference type="EC" id="2.7.6.3" evidence="13"/>
<dbReference type="STRING" id="767452.AVL62_07615"/>
<dbReference type="PANTHER" id="PTHR43071">
    <property type="entry name" value="2-AMINO-4-HYDROXY-6-HYDROXYMETHYLDIHYDROPTERIDINE PYROPHOSPHOKINASE"/>
    <property type="match status" value="1"/>
</dbReference>
<gene>
    <name evidence="15" type="ORF">AVL62_07615</name>
</gene>
<dbReference type="EMBL" id="LQBL01000031">
    <property type="protein sequence ID" value="KUG51808.1"/>
    <property type="molecule type" value="Genomic_DNA"/>
</dbReference>